<dbReference type="PANTHER" id="PTHR34820">
    <property type="entry name" value="INNER MEMBRANE PROTEIN YEBZ"/>
    <property type="match status" value="1"/>
</dbReference>
<dbReference type="InterPro" id="IPR014756">
    <property type="entry name" value="Ig_E-set"/>
</dbReference>
<dbReference type="SUPFAM" id="SSF81296">
    <property type="entry name" value="E set domains"/>
    <property type="match status" value="1"/>
</dbReference>
<evidence type="ECO:0000259" key="7">
    <source>
        <dbReference type="Pfam" id="PF04234"/>
    </source>
</evidence>
<evidence type="ECO:0000256" key="6">
    <source>
        <dbReference type="SAM" id="Phobius"/>
    </source>
</evidence>
<dbReference type="GO" id="GO:0005507">
    <property type="term" value="F:copper ion binding"/>
    <property type="evidence" value="ECO:0007669"/>
    <property type="project" value="InterPro"/>
</dbReference>
<dbReference type="GO" id="GO:0006825">
    <property type="term" value="P:copper ion transport"/>
    <property type="evidence" value="ECO:0007669"/>
    <property type="project" value="InterPro"/>
</dbReference>
<keyword evidence="9" id="KW-1185">Reference proteome</keyword>
<keyword evidence="2" id="KW-0479">Metal-binding</keyword>
<dbReference type="PANTHER" id="PTHR34820:SF4">
    <property type="entry name" value="INNER MEMBRANE PROTEIN YEBZ"/>
    <property type="match status" value="1"/>
</dbReference>
<dbReference type="GO" id="GO:0046688">
    <property type="term" value="P:response to copper ion"/>
    <property type="evidence" value="ECO:0007669"/>
    <property type="project" value="InterPro"/>
</dbReference>
<dbReference type="GO" id="GO:0005886">
    <property type="term" value="C:plasma membrane"/>
    <property type="evidence" value="ECO:0007669"/>
    <property type="project" value="TreeGrafter"/>
</dbReference>
<protein>
    <recommendedName>
        <fullName evidence="7">CopC domain-containing protein</fullName>
    </recommendedName>
</protein>
<feature type="region of interest" description="Disordered" evidence="5">
    <location>
        <begin position="138"/>
        <end position="183"/>
    </location>
</feature>
<evidence type="ECO:0000256" key="1">
    <source>
        <dbReference type="ARBA" id="ARBA00004196"/>
    </source>
</evidence>
<gene>
    <name evidence="8" type="ORF">FHU33_3412</name>
</gene>
<comment type="caution">
    <text evidence="8">The sequence shown here is derived from an EMBL/GenBank/DDBJ whole genome shotgun (WGS) entry which is preliminary data.</text>
</comment>
<dbReference type="AlphaFoldDB" id="A0A543PIR1"/>
<evidence type="ECO:0000256" key="4">
    <source>
        <dbReference type="ARBA" id="ARBA00023008"/>
    </source>
</evidence>
<evidence type="ECO:0000313" key="8">
    <source>
        <dbReference type="EMBL" id="TQN43937.1"/>
    </source>
</evidence>
<feature type="domain" description="CopC" evidence="7">
    <location>
        <begin position="42"/>
        <end position="135"/>
    </location>
</feature>
<evidence type="ECO:0000256" key="5">
    <source>
        <dbReference type="SAM" id="MobiDB-lite"/>
    </source>
</evidence>
<dbReference type="GO" id="GO:0030313">
    <property type="term" value="C:cell envelope"/>
    <property type="evidence" value="ECO:0007669"/>
    <property type="project" value="UniProtKB-SubCell"/>
</dbReference>
<evidence type="ECO:0000256" key="3">
    <source>
        <dbReference type="ARBA" id="ARBA00022729"/>
    </source>
</evidence>
<feature type="transmembrane region" description="Helical" evidence="6">
    <location>
        <begin position="185"/>
        <end position="203"/>
    </location>
</feature>
<name>A0A543PIR1_9ACTN</name>
<accession>A0A543PIR1</accession>
<evidence type="ECO:0000313" key="9">
    <source>
        <dbReference type="Proteomes" id="UP000319865"/>
    </source>
</evidence>
<keyword evidence="6" id="KW-1133">Transmembrane helix</keyword>
<comment type="subcellular location">
    <subcellularLocation>
        <location evidence="1">Cell envelope</location>
    </subcellularLocation>
</comment>
<dbReference type="Pfam" id="PF04234">
    <property type="entry name" value="CopC"/>
    <property type="match status" value="1"/>
</dbReference>
<dbReference type="Gene3D" id="2.60.40.1220">
    <property type="match status" value="1"/>
</dbReference>
<dbReference type="InterPro" id="IPR014755">
    <property type="entry name" value="Cu-Rt/internalin_Ig-like"/>
</dbReference>
<dbReference type="Proteomes" id="UP000319865">
    <property type="component" value="Unassembled WGS sequence"/>
</dbReference>
<keyword evidence="6" id="KW-0812">Transmembrane</keyword>
<reference evidence="8 9" key="1">
    <citation type="submission" date="2019-06" db="EMBL/GenBank/DDBJ databases">
        <title>Sequencing the genomes of 1000 actinobacteria strains.</title>
        <authorList>
            <person name="Klenk H.-P."/>
        </authorList>
    </citation>
    <scope>NUCLEOTIDE SEQUENCE [LARGE SCALE GENOMIC DNA]</scope>
    <source>
        <strain evidence="8 9">DSM 46837</strain>
    </source>
</reference>
<sequence length="210" mass="20807">MADHVPTHRRTALSRFAIRMAAGVMTTLALLLGFGATSASAHDALVAITPSADATLDVPPAQVTLEFSGRPQALGTQALVSGSDGGQVSVGAAELRDTSVVQPLSDDLPSGTYTVEWRVTSSDGHALSGTSTFTIAETSSAAADPSAATVPPAATTPSDPGPAAPAAGSANAAAPASETDGLSSPVAWTAAGTVLAAAGVLIVRRRRARP</sequence>
<feature type="compositionally biased region" description="Low complexity" evidence="5">
    <location>
        <begin position="164"/>
        <end position="176"/>
    </location>
</feature>
<feature type="compositionally biased region" description="Low complexity" evidence="5">
    <location>
        <begin position="138"/>
        <end position="158"/>
    </location>
</feature>
<keyword evidence="4" id="KW-0186">Copper</keyword>
<keyword evidence="6" id="KW-0472">Membrane</keyword>
<dbReference type="GO" id="GO:0042597">
    <property type="term" value="C:periplasmic space"/>
    <property type="evidence" value="ECO:0007669"/>
    <property type="project" value="InterPro"/>
</dbReference>
<dbReference type="RefSeq" id="WP_170182490.1">
    <property type="nucleotide sequence ID" value="NZ_VFQE01000001.1"/>
</dbReference>
<dbReference type="InterPro" id="IPR032694">
    <property type="entry name" value="CopC/D"/>
</dbReference>
<evidence type="ECO:0000256" key="2">
    <source>
        <dbReference type="ARBA" id="ARBA00022723"/>
    </source>
</evidence>
<dbReference type="InterPro" id="IPR007348">
    <property type="entry name" value="CopC_dom"/>
</dbReference>
<proteinExistence type="predicted"/>
<organism evidence="8 9">
    <name type="scientific">Blastococcus colisei</name>
    <dbReference type="NCBI Taxonomy" id="1564162"/>
    <lineage>
        <taxon>Bacteria</taxon>
        <taxon>Bacillati</taxon>
        <taxon>Actinomycetota</taxon>
        <taxon>Actinomycetes</taxon>
        <taxon>Geodermatophilales</taxon>
        <taxon>Geodermatophilaceae</taxon>
        <taxon>Blastococcus</taxon>
    </lineage>
</organism>
<dbReference type="EMBL" id="VFQE01000001">
    <property type="protein sequence ID" value="TQN43937.1"/>
    <property type="molecule type" value="Genomic_DNA"/>
</dbReference>
<keyword evidence="3" id="KW-0732">Signal</keyword>